<feature type="transmembrane region" description="Helical" evidence="9">
    <location>
        <begin position="439"/>
        <end position="456"/>
    </location>
</feature>
<dbReference type="OrthoDB" id="6612291at2759"/>
<keyword evidence="5 9" id="KW-1133">Transmembrane helix</keyword>
<dbReference type="FunFam" id="1.20.1250.20:FF:000078">
    <property type="entry name" value="MFS maltose transporter, putative"/>
    <property type="match status" value="1"/>
</dbReference>
<dbReference type="InterPro" id="IPR036259">
    <property type="entry name" value="MFS_trans_sf"/>
</dbReference>
<dbReference type="PANTHER" id="PTHR48022">
    <property type="entry name" value="PLASTIDIC GLUCOSE TRANSPORTER 4"/>
    <property type="match status" value="1"/>
</dbReference>
<evidence type="ECO:0000256" key="8">
    <source>
        <dbReference type="SAM" id="MobiDB-lite"/>
    </source>
</evidence>
<organism evidence="11 12">
    <name type="scientific">Fusarium pseudocircinatum</name>
    <dbReference type="NCBI Taxonomy" id="56676"/>
    <lineage>
        <taxon>Eukaryota</taxon>
        <taxon>Fungi</taxon>
        <taxon>Dikarya</taxon>
        <taxon>Ascomycota</taxon>
        <taxon>Pezizomycotina</taxon>
        <taxon>Sordariomycetes</taxon>
        <taxon>Hypocreomycetidae</taxon>
        <taxon>Hypocreales</taxon>
        <taxon>Nectriaceae</taxon>
        <taxon>Fusarium</taxon>
        <taxon>Fusarium fujikuroi species complex</taxon>
    </lineage>
</organism>
<feature type="transmembrane region" description="Helical" evidence="9">
    <location>
        <begin position="336"/>
        <end position="360"/>
    </location>
</feature>
<comment type="caution">
    <text evidence="11">The sequence shown here is derived from an EMBL/GenBank/DDBJ whole genome shotgun (WGS) entry which is preliminary data.</text>
</comment>
<sequence>MDPKNEHHTVRHVESTSHNGHDERQAAETEKNMSLWTGIKTYPWAIFWSVMMSLIIVMEGYDVVLMGGLIPQPAFQRHFGSYYKEHGYQVSGPWQIGLSNAATCGTIFGALANGWLTQRFGYRKTILGSLFAIACFIFITFFAQSLPMLVVGQILCGLPWGVFATLAPAYASEICPTALRGYLANFVCLCWAIGMLISSGVQQAVESRSDNWAFRIPFALQWIWPVPLFLILWFAPESPWILVRWGKLEEAEGVLRKLTAPGVAADHRATVSMMEHTINREKELESGTSYSDCFKGENLRRTEITCLTWVAQYVDGTAITGQPVYFFVQAGVGTAVAYKLSVAALGLSCIGVMFSWVLIYRFGRRSLYVFSLFSSFITLLAVGIASAVSDDKASMFAQSGIVLLTNLIRYATTGPVCYAIIAEISAVSIRSKTIALARAAYYVAGIIVNTVQPYLINPTEANLKGRSAFVWSGTCLAILIWAYFRLPETKGRLFEEIDLLFANKVPARHFAKTKVNMFQATTEKEGNETMRDA</sequence>
<keyword evidence="3 7" id="KW-0813">Transport</keyword>
<dbReference type="InterPro" id="IPR050360">
    <property type="entry name" value="MFS_Sugar_Transporters"/>
</dbReference>
<evidence type="ECO:0000256" key="6">
    <source>
        <dbReference type="ARBA" id="ARBA00023136"/>
    </source>
</evidence>
<comment type="similarity">
    <text evidence="2 7">Belongs to the major facilitator superfamily. Sugar transporter (TC 2.A.1.1) family.</text>
</comment>
<dbReference type="GO" id="GO:0016020">
    <property type="term" value="C:membrane"/>
    <property type="evidence" value="ECO:0007669"/>
    <property type="project" value="UniProtKB-SubCell"/>
</dbReference>
<comment type="subcellular location">
    <subcellularLocation>
        <location evidence="1">Membrane</location>
        <topology evidence="1">Multi-pass membrane protein</topology>
    </subcellularLocation>
</comment>
<dbReference type="EMBL" id="JAAOAS010000557">
    <property type="protein sequence ID" value="KAF5573965.1"/>
    <property type="molecule type" value="Genomic_DNA"/>
</dbReference>
<feature type="transmembrane region" description="Helical" evidence="9">
    <location>
        <begin position="150"/>
        <end position="170"/>
    </location>
</feature>
<keyword evidence="6 9" id="KW-0472">Membrane</keyword>
<feature type="transmembrane region" description="Helical" evidence="9">
    <location>
        <begin position="468"/>
        <end position="484"/>
    </location>
</feature>
<dbReference type="Gene3D" id="1.20.1250.20">
    <property type="entry name" value="MFS general substrate transporter like domains"/>
    <property type="match status" value="1"/>
</dbReference>
<name>A0A8H5KL77_9HYPO</name>
<evidence type="ECO:0000256" key="1">
    <source>
        <dbReference type="ARBA" id="ARBA00004141"/>
    </source>
</evidence>
<dbReference type="Pfam" id="PF00083">
    <property type="entry name" value="Sugar_tr"/>
    <property type="match status" value="1"/>
</dbReference>
<dbReference type="PROSITE" id="PS00217">
    <property type="entry name" value="SUGAR_TRANSPORT_2"/>
    <property type="match status" value="1"/>
</dbReference>
<dbReference type="InterPro" id="IPR005828">
    <property type="entry name" value="MFS_sugar_transport-like"/>
</dbReference>
<feature type="domain" description="Major facilitator superfamily (MFS) profile" evidence="10">
    <location>
        <begin position="48"/>
        <end position="490"/>
    </location>
</feature>
<dbReference type="InterPro" id="IPR020846">
    <property type="entry name" value="MFS_dom"/>
</dbReference>
<dbReference type="Proteomes" id="UP000546213">
    <property type="component" value="Unassembled WGS sequence"/>
</dbReference>
<reference evidence="11 12" key="1">
    <citation type="submission" date="2020-05" db="EMBL/GenBank/DDBJ databases">
        <title>Identification and distribution of gene clusters putatively required for synthesis of sphingolipid metabolism inhibitors in phylogenetically diverse species of the filamentous fungus Fusarium.</title>
        <authorList>
            <person name="Kim H.-S."/>
            <person name="Busman M."/>
            <person name="Brown D.W."/>
            <person name="Divon H."/>
            <person name="Uhlig S."/>
            <person name="Proctor R.H."/>
        </authorList>
    </citation>
    <scope>NUCLEOTIDE SEQUENCE [LARGE SCALE GENOMIC DNA]</scope>
    <source>
        <strain evidence="11 12">NRRL 36939</strain>
    </source>
</reference>
<evidence type="ECO:0000256" key="7">
    <source>
        <dbReference type="RuleBase" id="RU003346"/>
    </source>
</evidence>
<dbReference type="PROSITE" id="PS50850">
    <property type="entry name" value="MFS"/>
    <property type="match status" value="1"/>
</dbReference>
<feature type="transmembrane region" description="Helical" evidence="9">
    <location>
        <begin position="41"/>
        <end position="61"/>
    </location>
</feature>
<evidence type="ECO:0000256" key="9">
    <source>
        <dbReference type="SAM" id="Phobius"/>
    </source>
</evidence>
<evidence type="ECO:0000256" key="5">
    <source>
        <dbReference type="ARBA" id="ARBA00022989"/>
    </source>
</evidence>
<evidence type="ECO:0000313" key="11">
    <source>
        <dbReference type="EMBL" id="KAF5573965.1"/>
    </source>
</evidence>
<gene>
    <name evidence="11" type="ORF">FPCIR_13793</name>
</gene>
<proteinExistence type="inferred from homology"/>
<dbReference type="SUPFAM" id="SSF103473">
    <property type="entry name" value="MFS general substrate transporter"/>
    <property type="match status" value="1"/>
</dbReference>
<evidence type="ECO:0000256" key="2">
    <source>
        <dbReference type="ARBA" id="ARBA00010992"/>
    </source>
</evidence>
<evidence type="ECO:0000259" key="10">
    <source>
        <dbReference type="PROSITE" id="PS50850"/>
    </source>
</evidence>
<evidence type="ECO:0000256" key="3">
    <source>
        <dbReference type="ARBA" id="ARBA00022448"/>
    </source>
</evidence>
<accession>A0A8H5KL77</accession>
<keyword evidence="4 9" id="KW-0812">Transmembrane</keyword>
<dbReference type="PANTHER" id="PTHR48022:SF83">
    <property type="entry name" value="MAJOR FACILITATOR SUPERFAMILY (MFS) PROFILE DOMAIN-CONTAINING PROTEIN"/>
    <property type="match status" value="1"/>
</dbReference>
<dbReference type="NCBIfam" id="TIGR00879">
    <property type="entry name" value="SP"/>
    <property type="match status" value="1"/>
</dbReference>
<dbReference type="GO" id="GO:0005351">
    <property type="term" value="F:carbohydrate:proton symporter activity"/>
    <property type="evidence" value="ECO:0007669"/>
    <property type="project" value="TreeGrafter"/>
</dbReference>
<protein>
    <submittedName>
        <fullName evidence="11">Alpha-glucoside transport</fullName>
    </submittedName>
</protein>
<feature type="transmembrane region" description="Helical" evidence="9">
    <location>
        <begin position="367"/>
        <end position="387"/>
    </location>
</feature>
<evidence type="ECO:0000313" key="12">
    <source>
        <dbReference type="Proteomes" id="UP000546213"/>
    </source>
</evidence>
<dbReference type="InterPro" id="IPR003663">
    <property type="entry name" value="Sugar/inositol_transpt"/>
</dbReference>
<evidence type="ECO:0000256" key="4">
    <source>
        <dbReference type="ARBA" id="ARBA00022692"/>
    </source>
</evidence>
<feature type="transmembrane region" description="Helical" evidence="9">
    <location>
        <begin position="182"/>
        <end position="201"/>
    </location>
</feature>
<dbReference type="AlphaFoldDB" id="A0A8H5KL77"/>
<feature type="transmembrane region" description="Helical" evidence="9">
    <location>
        <begin position="407"/>
        <end position="427"/>
    </location>
</feature>
<keyword evidence="12" id="KW-1185">Reference proteome</keyword>
<feature type="transmembrane region" description="Helical" evidence="9">
    <location>
        <begin position="213"/>
        <end position="235"/>
    </location>
</feature>
<dbReference type="InterPro" id="IPR005829">
    <property type="entry name" value="Sugar_transporter_CS"/>
</dbReference>
<feature type="transmembrane region" description="Helical" evidence="9">
    <location>
        <begin position="125"/>
        <end position="143"/>
    </location>
</feature>
<feature type="region of interest" description="Disordered" evidence="8">
    <location>
        <begin position="1"/>
        <end position="29"/>
    </location>
</feature>